<sequence>MSKSERLRVGILNPASAVGHGGYMQYLLALADGLSRHDDLQVSVFYEDSRSVPSGLATSPVAWVALPTGESRVTGAIRAASTILNTRTSSIGRFKALEGHDLDCLISCASPVGFHLGIPFVGIVHDFIYRYFPDLADFPLKERVTRNLINSRLVRHAALTVTESEVGKSDLVRLFGADPGKTRPIPLSPPPHVYQHRSLSESTLREVALRYDLPERFVFYPAQLWEHKNHRRLFEALAHLRDRDGLRVPCVLAGSGGDHAEGVLSAVPELGLEGQVLHVGYVPDADLAAIYKLSSALVYASFAEYTNMPVLEAMVLGTPVLCSNAFAMPEQVGDAGLLFDPFDVQDIATQIRRIWNDEALGETLVRRGTKRMEKFSLDHFGNRWRDVVIEVA</sequence>
<dbReference type="CDD" id="cd03809">
    <property type="entry name" value="GT4_MtfB-like"/>
    <property type="match status" value="1"/>
</dbReference>
<dbReference type="InterPro" id="IPR001296">
    <property type="entry name" value="Glyco_trans_1"/>
</dbReference>
<dbReference type="PANTHER" id="PTHR46401:SF8">
    <property type="entry name" value="BLL6006 PROTEIN"/>
    <property type="match status" value="1"/>
</dbReference>
<proteinExistence type="predicted"/>
<protein>
    <recommendedName>
        <fullName evidence="1">Glycosyl transferase family 1 domain-containing protein</fullName>
    </recommendedName>
</protein>
<dbReference type="EMBL" id="UINC01047019">
    <property type="protein sequence ID" value="SVB55754.1"/>
    <property type="molecule type" value="Genomic_DNA"/>
</dbReference>
<feature type="non-terminal residue" evidence="2">
    <location>
        <position position="392"/>
    </location>
</feature>
<dbReference type="GO" id="GO:0016757">
    <property type="term" value="F:glycosyltransferase activity"/>
    <property type="evidence" value="ECO:0007669"/>
    <property type="project" value="InterPro"/>
</dbReference>
<feature type="domain" description="Glycosyl transferase family 1" evidence="1">
    <location>
        <begin position="214"/>
        <end position="370"/>
    </location>
</feature>
<dbReference type="Pfam" id="PF00534">
    <property type="entry name" value="Glycos_transf_1"/>
    <property type="match status" value="1"/>
</dbReference>
<accession>A0A382F057</accession>
<dbReference type="Gene3D" id="3.40.50.2000">
    <property type="entry name" value="Glycogen Phosphorylase B"/>
    <property type="match status" value="2"/>
</dbReference>
<dbReference type="PANTHER" id="PTHR46401">
    <property type="entry name" value="GLYCOSYLTRANSFERASE WBBK-RELATED"/>
    <property type="match status" value="1"/>
</dbReference>
<gene>
    <name evidence="2" type="ORF">METZ01_LOCUS208608</name>
</gene>
<name>A0A382F057_9ZZZZ</name>
<evidence type="ECO:0000313" key="2">
    <source>
        <dbReference type="EMBL" id="SVB55754.1"/>
    </source>
</evidence>
<reference evidence="2" key="1">
    <citation type="submission" date="2018-05" db="EMBL/GenBank/DDBJ databases">
        <authorList>
            <person name="Lanie J.A."/>
            <person name="Ng W.-L."/>
            <person name="Kazmierczak K.M."/>
            <person name="Andrzejewski T.M."/>
            <person name="Davidsen T.M."/>
            <person name="Wayne K.J."/>
            <person name="Tettelin H."/>
            <person name="Glass J.I."/>
            <person name="Rusch D."/>
            <person name="Podicherti R."/>
            <person name="Tsui H.-C.T."/>
            <person name="Winkler M.E."/>
        </authorList>
    </citation>
    <scope>NUCLEOTIDE SEQUENCE</scope>
</reference>
<dbReference type="SUPFAM" id="SSF53756">
    <property type="entry name" value="UDP-Glycosyltransferase/glycogen phosphorylase"/>
    <property type="match status" value="1"/>
</dbReference>
<dbReference type="AlphaFoldDB" id="A0A382F057"/>
<organism evidence="2">
    <name type="scientific">marine metagenome</name>
    <dbReference type="NCBI Taxonomy" id="408172"/>
    <lineage>
        <taxon>unclassified sequences</taxon>
        <taxon>metagenomes</taxon>
        <taxon>ecological metagenomes</taxon>
    </lineage>
</organism>
<evidence type="ECO:0000259" key="1">
    <source>
        <dbReference type="Pfam" id="PF00534"/>
    </source>
</evidence>